<organism evidence="1 2">
    <name type="scientific">Xylaria curta</name>
    <dbReference type="NCBI Taxonomy" id="42375"/>
    <lineage>
        <taxon>Eukaryota</taxon>
        <taxon>Fungi</taxon>
        <taxon>Dikarya</taxon>
        <taxon>Ascomycota</taxon>
        <taxon>Pezizomycotina</taxon>
        <taxon>Sordariomycetes</taxon>
        <taxon>Xylariomycetidae</taxon>
        <taxon>Xylariales</taxon>
        <taxon>Xylariaceae</taxon>
        <taxon>Xylaria</taxon>
    </lineage>
</organism>
<accession>A0ACC1PMF5</accession>
<evidence type="ECO:0000313" key="2">
    <source>
        <dbReference type="Proteomes" id="UP001143856"/>
    </source>
</evidence>
<sequence>MAFNQPQPDFNAISAVFTGLGQQFGRYGNVAAATQSTAILEAVNRIQETLITFQRDTNTFQRDTNTFQQDTNRRLDHIEGRFDKLESRFDDLDGRFDDLDSRFDKLDGRFDKLEQNVSAKLGNQLVVEPDSAIEPLISVLSGEELPDFPKTNADIDKLNARDLTYLLEQLGQQSRGWTPEEKRKRFRYACVPAVTRVYDEIDKTFRQVPEVAGSFFLLKGYSTQAVQALVTSYITYAPNPSINPLAQEFSKYESVELGPAGCI</sequence>
<evidence type="ECO:0000313" key="1">
    <source>
        <dbReference type="EMBL" id="KAJ2995486.1"/>
    </source>
</evidence>
<reference evidence="1" key="1">
    <citation type="submission" date="2022-10" db="EMBL/GenBank/DDBJ databases">
        <title>Genome Sequence of Xylaria curta.</title>
        <authorList>
            <person name="Buettner E."/>
        </authorList>
    </citation>
    <scope>NUCLEOTIDE SEQUENCE</scope>
    <source>
        <strain evidence="1">Babe10</strain>
    </source>
</reference>
<comment type="caution">
    <text evidence="1">The sequence shown here is derived from an EMBL/GenBank/DDBJ whole genome shotgun (WGS) entry which is preliminary data.</text>
</comment>
<protein>
    <submittedName>
        <fullName evidence="1">Uncharacterized protein</fullName>
    </submittedName>
</protein>
<proteinExistence type="predicted"/>
<gene>
    <name evidence="1" type="ORF">NUW58_g1255</name>
</gene>
<dbReference type="EMBL" id="JAPDGR010000131">
    <property type="protein sequence ID" value="KAJ2995486.1"/>
    <property type="molecule type" value="Genomic_DNA"/>
</dbReference>
<keyword evidence="2" id="KW-1185">Reference proteome</keyword>
<name>A0ACC1PMF5_9PEZI</name>
<dbReference type="Proteomes" id="UP001143856">
    <property type="component" value="Unassembled WGS sequence"/>
</dbReference>